<dbReference type="EMBL" id="KZ824575">
    <property type="protein sequence ID" value="RAK84353.1"/>
    <property type="molecule type" value="Genomic_DNA"/>
</dbReference>
<dbReference type="Proteomes" id="UP000249748">
    <property type="component" value="Unassembled WGS sequence"/>
</dbReference>
<protein>
    <submittedName>
        <fullName evidence="1">Uncharacterized protein</fullName>
    </submittedName>
</protein>
<gene>
    <name evidence="1" type="ORF">BO79DRAFT_58239</name>
</gene>
<organism evidence="1 2">
    <name type="scientific">Aspergillus costaricaensis CBS 115574</name>
    <dbReference type="NCBI Taxonomy" id="1448317"/>
    <lineage>
        <taxon>Eukaryota</taxon>
        <taxon>Fungi</taxon>
        <taxon>Dikarya</taxon>
        <taxon>Ascomycota</taxon>
        <taxon>Pezizomycotina</taxon>
        <taxon>Eurotiomycetes</taxon>
        <taxon>Eurotiomycetidae</taxon>
        <taxon>Eurotiales</taxon>
        <taxon>Aspergillaceae</taxon>
        <taxon>Aspergillus</taxon>
        <taxon>Aspergillus subgen. Circumdati</taxon>
    </lineage>
</organism>
<sequence length="94" mass="11224">MFLYSIYFVYVLFPLCFICLGLSTPDWISMSQLPNNFFISYSFICWNGTQQHHWCMQHIWFPTLAKERTCQPGSEHNCLAWNLIRRIDFLVPPV</sequence>
<name>A0ACD1I1X6_9EURO</name>
<proteinExistence type="predicted"/>
<evidence type="ECO:0000313" key="1">
    <source>
        <dbReference type="EMBL" id="RAK84353.1"/>
    </source>
</evidence>
<reference evidence="1" key="1">
    <citation type="submission" date="2018-02" db="EMBL/GenBank/DDBJ databases">
        <title>The genomes of Aspergillus section Nigri reveals drivers in fungal speciation.</title>
        <authorList>
            <consortium name="DOE Joint Genome Institute"/>
            <person name="Vesth T.C."/>
            <person name="Nybo J."/>
            <person name="Theobald S."/>
            <person name="Brandl J."/>
            <person name="Frisvad J.C."/>
            <person name="Nielsen K.F."/>
            <person name="Lyhne E.K."/>
            <person name="Kogle M.E."/>
            <person name="Kuo A."/>
            <person name="Riley R."/>
            <person name="Clum A."/>
            <person name="Nolan M."/>
            <person name="Lipzen A."/>
            <person name="Salamov A."/>
            <person name="Henrissat B."/>
            <person name="Wiebenga A."/>
            <person name="De vries R.P."/>
            <person name="Grigoriev I.V."/>
            <person name="Mortensen U.H."/>
            <person name="Andersen M.R."/>
            <person name="Baker S.E."/>
        </authorList>
    </citation>
    <scope>NUCLEOTIDE SEQUENCE</scope>
    <source>
        <strain evidence="1">CBS 115574</strain>
    </source>
</reference>
<evidence type="ECO:0000313" key="2">
    <source>
        <dbReference type="Proteomes" id="UP000249748"/>
    </source>
</evidence>
<accession>A0ACD1I1X6</accession>
<keyword evidence="2" id="KW-1185">Reference proteome</keyword>